<dbReference type="Gene3D" id="3.40.50.720">
    <property type="entry name" value="NAD(P)-binding Rossmann-like Domain"/>
    <property type="match status" value="1"/>
</dbReference>
<sequence length="300" mass="32873">MSLRNVALLGATGTLGSKILTALNRAGFNVTAIQRKESTKSAPNAAKSLKVDLNSSSDLASAFMGQDFVVAATPNPRLATEKFWMEAAIQAGVKRIIPSEFSTNLEAKASQSLPIVKDKLEIRKYVEELGASGKIEWTSVNNGPFCVGFLWTSGFVGPNLKNQTTTFHDGGNNIVCTSTLERIGESVAKVLATEHLESTKNKPVYTYSAAVSERKMTDVFAKIKGITFEETEVSIESVTKAAFEALEKGDMSKFMDFYIPFCFDPEYHGDFRDIAWNDKLGLPVMTDEELEELARGWTVV</sequence>
<dbReference type="InterPro" id="IPR008030">
    <property type="entry name" value="NmrA-like"/>
</dbReference>
<evidence type="ECO:0000256" key="1">
    <source>
        <dbReference type="ARBA" id="ARBA00022857"/>
    </source>
</evidence>
<keyword evidence="2" id="KW-0560">Oxidoreductase</keyword>
<dbReference type="PANTHER" id="PTHR47706">
    <property type="entry name" value="NMRA-LIKE FAMILY PROTEIN"/>
    <property type="match status" value="1"/>
</dbReference>
<evidence type="ECO:0000256" key="2">
    <source>
        <dbReference type="ARBA" id="ARBA00023002"/>
    </source>
</evidence>
<dbReference type="Proteomes" id="UP000824998">
    <property type="component" value="Unassembled WGS sequence"/>
</dbReference>
<dbReference type="Pfam" id="PF05368">
    <property type="entry name" value="NmrA"/>
    <property type="match status" value="1"/>
</dbReference>
<dbReference type="PANTHER" id="PTHR47706:SF9">
    <property type="entry name" value="NMRA-LIKE DOMAIN-CONTAINING PROTEIN-RELATED"/>
    <property type="match status" value="1"/>
</dbReference>
<protein>
    <recommendedName>
        <fullName evidence="3">NmrA-like domain-containing protein</fullName>
    </recommendedName>
</protein>
<evidence type="ECO:0000313" key="5">
    <source>
        <dbReference type="Proteomes" id="UP000824998"/>
    </source>
</evidence>
<dbReference type="GO" id="GO:0016491">
    <property type="term" value="F:oxidoreductase activity"/>
    <property type="evidence" value="ECO:0007669"/>
    <property type="project" value="UniProtKB-KW"/>
</dbReference>
<keyword evidence="1" id="KW-0521">NADP</keyword>
<dbReference type="OrthoDB" id="9974981at2759"/>
<comment type="caution">
    <text evidence="4">The sequence shown here is derived from an EMBL/GenBank/DDBJ whole genome shotgun (WGS) entry which is preliminary data.</text>
</comment>
<reference evidence="4" key="1">
    <citation type="journal article" date="2021" name="IMA Fungus">
        <title>Genomic characterization of three marine fungi, including Emericellopsis atlantica sp. nov. with signatures of a generalist lifestyle and marine biomass degradation.</title>
        <authorList>
            <person name="Hagestad O.C."/>
            <person name="Hou L."/>
            <person name="Andersen J.H."/>
            <person name="Hansen E.H."/>
            <person name="Altermark B."/>
            <person name="Li C."/>
            <person name="Kuhnert E."/>
            <person name="Cox R.J."/>
            <person name="Crous P.W."/>
            <person name="Spatafora J.W."/>
            <person name="Lail K."/>
            <person name="Amirebrahimi M."/>
            <person name="Lipzen A."/>
            <person name="Pangilinan J."/>
            <person name="Andreopoulos W."/>
            <person name="Hayes R.D."/>
            <person name="Ng V."/>
            <person name="Grigoriev I.V."/>
            <person name="Jackson S.A."/>
            <person name="Sutton T.D.S."/>
            <person name="Dobson A.D.W."/>
            <person name="Rama T."/>
        </authorList>
    </citation>
    <scope>NUCLEOTIDE SEQUENCE</scope>
    <source>
        <strain evidence="4">TRa018bII</strain>
    </source>
</reference>
<dbReference type="Gene3D" id="3.90.25.10">
    <property type="entry name" value="UDP-galactose 4-epimerase, domain 1"/>
    <property type="match status" value="1"/>
</dbReference>
<dbReference type="EMBL" id="MU251411">
    <property type="protein sequence ID" value="KAG9236288.1"/>
    <property type="molecule type" value="Genomic_DNA"/>
</dbReference>
<dbReference type="InterPro" id="IPR051609">
    <property type="entry name" value="NmrA/Isoflavone_reductase-like"/>
</dbReference>
<dbReference type="InterPro" id="IPR036291">
    <property type="entry name" value="NAD(P)-bd_dom_sf"/>
</dbReference>
<feature type="domain" description="NmrA-like" evidence="3">
    <location>
        <begin position="5"/>
        <end position="241"/>
    </location>
</feature>
<keyword evidence="5" id="KW-1185">Reference proteome</keyword>
<accession>A0A9P7YM47</accession>
<evidence type="ECO:0000259" key="3">
    <source>
        <dbReference type="Pfam" id="PF05368"/>
    </source>
</evidence>
<dbReference type="SUPFAM" id="SSF51735">
    <property type="entry name" value="NAD(P)-binding Rossmann-fold domains"/>
    <property type="match status" value="1"/>
</dbReference>
<name>A0A9P7YM47_9HELO</name>
<proteinExistence type="predicted"/>
<evidence type="ECO:0000313" key="4">
    <source>
        <dbReference type="EMBL" id="KAG9236288.1"/>
    </source>
</evidence>
<dbReference type="AlphaFoldDB" id="A0A9P7YM47"/>
<organism evidence="4 5">
    <name type="scientific">Amylocarpus encephaloides</name>
    <dbReference type="NCBI Taxonomy" id="45428"/>
    <lineage>
        <taxon>Eukaryota</taxon>
        <taxon>Fungi</taxon>
        <taxon>Dikarya</taxon>
        <taxon>Ascomycota</taxon>
        <taxon>Pezizomycotina</taxon>
        <taxon>Leotiomycetes</taxon>
        <taxon>Helotiales</taxon>
        <taxon>Helotiales incertae sedis</taxon>
        <taxon>Amylocarpus</taxon>
    </lineage>
</organism>
<gene>
    <name evidence="4" type="ORF">BJ875DRAFT_397547</name>
</gene>